<proteinExistence type="predicted"/>
<dbReference type="EMBL" id="HACG01017185">
    <property type="protein sequence ID" value="CEK64050.1"/>
    <property type="molecule type" value="Transcribed_RNA"/>
</dbReference>
<protein>
    <submittedName>
        <fullName evidence="1">Uncharacterized protein</fullName>
    </submittedName>
</protein>
<evidence type="ECO:0000313" key="1">
    <source>
        <dbReference type="EMBL" id="CEK64050.1"/>
    </source>
</evidence>
<sequence>MVTRIDWNQHLFTHWCSVPFSLLDVPASEYFHTTSLDDFVLSQQVTNSFQVKSIW</sequence>
<reference evidence="1" key="1">
    <citation type="submission" date="2014-12" db="EMBL/GenBank/DDBJ databases">
        <title>Insight into the proteome of Arion vulgaris.</title>
        <authorList>
            <person name="Aradska J."/>
            <person name="Bulat T."/>
            <person name="Smidak R."/>
            <person name="Sarate P."/>
            <person name="Gangsoo J."/>
            <person name="Sialana F."/>
            <person name="Bilban M."/>
            <person name="Lubec G."/>
        </authorList>
    </citation>
    <scope>NUCLEOTIDE SEQUENCE</scope>
    <source>
        <tissue evidence="1">Skin</tissue>
    </source>
</reference>
<dbReference type="AlphaFoldDB" id="A0A0B6Z8M4"/>
<name>A0A0B6Z8M4_9EUPU</name>
<gene>
    <name evidence="1" type="primary">ORF50472</name>
</gene>
<organism evidence="1">
    <name type="scientific">Arion vulgaris</name>
    <dbReference type="NCBI Taxonomy" id="1028688"/>
    <lineage>
        <taxon>Eukaryota</taxon>
        <taxon>Metazoa</taxon>
        <taxon>Spiralia</taxon>
        <taxon>Lophotrochozoa</taxon>
        <taxon>Mollusca</taxon>
        <taxon>Gastropoda</taxon>
        <taxon>Heterobranchia</taxon>
        <taxon>Euthyneura</taxon>
        <taxon>Panpulmonata</taxon>
        <taxon>Eupulmonata</taxon>
        <taxon>Stylommatophora</taxon>
        <taxon>Helicina</taxon>
        <taxon>Arionoidea</taxon>
        <taxon>Arionidae</taxon>
        <taxon>Arion</taxon>
    </lineage>
</organism>
<accession>A0A0B6Z8M4</accession>